<feature type="compositionally biased region" description="Basic and acidic residues" evidence="4">
    <location>
        <begin position="569"/>
        <end position="579"/>
    </location>
</feature>
<comment type="caution">
    <text evidence="6">The sequence shown here is derived from an EMBL/GenBank/DDBJ whole genome shotgun (WGS) entry which is preliminary data.</text>
</comment>
<evidence type="ECO:0000313" key="7">
    <source>
        <dbReference type="Proteomes" id="UP001147747"/>
    </source>
</evidence>
<dbReference type="InterPro" id="IPR006162">
    <property type="entry name" value="Ppantetheine_attach_site"/>
</dbReference>
<dbReference type="Gene3D" id="3.30.559.10">
    <property type="entry name" value="Chloramphenicol acetyltransferase-like domain"/>
    <property type="match status" value="5"/>
</dbReference>
<gene>
    <name evidence="6" type="ORF">N7509_000927</name>
</gene>
<keyword evidence="3" id="KW-0436">Ligase</keyword>
<dbReference type="NCBIfam" id="NF003417">
    <property type="entry name" value="PRK04813.1"/>
    <property type="match status" value="6"/>
</dbReference>
<protein>
    <submittedName>
        <fullName evidence="6">Non-ribosomal peptide synthetase</fullName>
    </submittedName>
</protein>
<dbReference type="GO" id="GO:0044550">
    <property type="term" value="P:secondary metabolite biosynthetic process"/>
    <property type="evidence" value="ECO:0007669"/>
    <property type="project" value="TreeGrafter"/>
</dbReference>
<dbReference type="Gene3D" id="3.30.300.30">
    <property type="match status" value="5"/>
</dbReference>
<dbReference type="EMBL" id="JAPZBU010000003">
    <property type="protein sequence ID" value="KAJ5414300.1"/>
    <property type="molecule type" value="Genomic_DNA"/>
</dbReference>
<organism evidence="6 7">
    <name type="scientific">Penicillium cosmopolitanum</name>
    <dbReference type="NCBI Taxonomy" id="1131564"/>
    <lineage>
        <taxon>Eukaryota</taxon>
        <taxon>Fungi</taxon>
        <taxon>Dikarya</taxon>
        <taxon>Ascomycota</taxon>
        <taxon>Pezizomycotina</taxon>
        <taxon>Eurotiomycetes</taxon>
        <taxon>Eurotiomycetidae</taxon>
        <taxon>Eurotiales</taxon>
        <taxon>Aspergillaceae</taxon>
        <taxon>Penicillium</taxon>
    </lineage>
</organism>
<dbReference type="PROSITE" id="PS00012">
    <property type="entry name" value="PHOSPHOPANTETHEINE"/>
    <property type="match status" value="3"/>
</dbReference>
<dbReference type="PROSITE" id="PS50075">
    <property type="entry name" value="CARRIER"/>
    <property type="match status" value="5"/>
</dbReference>
<reference evidence="6" key="1">
    <citation type="submission" date="2022-12" db="EMBL/GenBank/DDBJ databases">
        <authorList>
            <person name="Petersen C."/>
        </authorList>
    </citation>
    <scope>NUCLEOTIDE SEQUENCE</scope>
    <source>
        <strain evidence="6">IBT 29677</strain>
    </source>
</reference>
<dbReference type="InterPro" id="IPR042099">
    <property type="entry name" value="ANL_N_sf"/>
</dbReference>
<dbReference type="InterPro" id="IPR045851">
    <property type="entry name" value="AMP-bd_C_sf"/>
</dbReference>
<dbReference type="FunFam" id="3.40.50.12780:FF:000014">
    <property type="entry name" value="Nonribosomal peptide synthetase 1"/>
    <property type="match status" value="1"/>
</dbReference>
<dbReference type="Proteomes" id="UP001147747">
    <property type="component" value="Unassembled WGS sequence"/>
</dbReference>
<keyword evidence="1" id="KW-0596">Phosphopantetheine</keyword>
<dbReference type="GeneID" id="81364544"/>
<keyword evidence="2" id="KW-0597">Phosphoprotein</keyword>
<dbReference type="Gene3D" id="3.40.50.12780">
    <property type="entry name" value="N-terminal domain of ligase-like"/>
    <property type="match status" value="5"/>
</dbReference>
<dbReference type="NCBIfam" id="TIGR01733">
    <property type="entry name" value="AA-adenyl-dom"/>
    <property type="match status" value="3"/>
</dbReference>
<dbReference type="SMART" id="SM00823">
    <property type="entry name" value="PKS_PP"/>
    <property type="match status" value="5"/>
</dbReference>
<dbReference type="InterPro" id="IPR009081">
    <property type="entry name" value="PP-bd_ACP"/>
</dbReference>
<dbReference type="FunFam" id="3.30.300.30:FF:000015">
    <property type="entry name" value="Nonribosomal peptide synthase SidD"/>
    <property type="match status" value="5"/>
</dbReference>
<dbReference type="Gene3D" id="3.30.559.30">
    <property type="entry name" value="Nonribosomal peptide synthetase, condensation domain"/>
    <property type="match status" value="5"/>
</dbReference>
<sequence>MEDTHFTKDAELVSSLTENKKLTTSIIESEEKMKFEMTDIWTLNATLPETVHECVQDLISQRATVEPNAPALYASNGKTLTYHDLEAFSDSFAHSLSQIIGPGSLVPLCFEKSIWTAVAMLAVLKSGNAFTFLDVSQPEVRLLSIVQQTRAKVVLCSVGHQDLGLSLMNLKDGNCDNVAATRLYSDIDVLIVAPRRTAEISTAGNHQEQTHQPKPESTCYVVFTSGSTGTPKGAVISHSSICSAIHYQLNQLGFSSNSRVFDFASHSFDVAVHNMLATLVSGGCLCIPTEEERIQDPAGAIAAMEVTLANLTPSVARLIDPARVPSLKTLIFLGETLTQAEAKRWETSSTKPRIINTYGPAECTPISTIDLSMEFRDDTKNMEIGFGVGVLCWVVEPENHDILLSPGKVGELLLEGPVVSEGYLFEPEKTAKAFISSPLWLRQHRPSSRLYATGDLVQHNEDGSLRFMGRKDTQVKIHGQRVELGEIEYHVQSCFPSAVQTVVDSVPSATGKSLVAFLQVASSQEEVAEMKITRPCETLTSELSCRLPNFMVPQIYILVPSIPRTPSGKTDRKGLRESGTRLLNSQPHHSSIGTELEPRSEAEQTVQLLCGIVLQKGPESIELDHSFLTIGGDSLMAIQLVGEARKEGIQLRVVDVMNPKITLRELGRLVIPVTDQDAPAVPPPFSLTEHHDFEDIQEIARICDIDPSSIEDVYPCTPLQEGLFALAMQRPGDYILQTTLSLDGLKGEAVQRSLEKLYNETPILRTRIVQNKPGGLAQVVINHEENSIQWTRRTDLQEYLEMDRSDPMETGRALTRFALIGDADDASASKWIAITLHHALYDAWSLDLMLKRLEALYLRELGHSSPVLPSKSQFNSFLRYVGEPRSVSIANEYWRKTLDHTESVQFPALRKNEQSPVQKTSTMEFHCQLQDSARSSQATLSTIIRGALAIVISRHTQSSDITFGATVSGRHALVTGIEEIVGPTIATIPIRVQLDDIETTTVLELLQHLQNQATQMIPFEQIGLQNIAKLSESARQACDFQTLLVIQPEERQDRQQSKMSWYTETEQLSTYALTLECFIRLDSSIQVRARYNPAALDAWHLKMILEQLSGTIKQLVDVNSASRPLQEIDLLPAHQKSLISKWNGTVPTGVDRFIHELIREQVTQQPERPAISAWDGTFSYRELHEYTENLAAHLQSLGVQKGSLVPICFEKSLFAVISMLAVLKAGAGFVPIEPSLPPGRRQNILEDTSAQLVIASLQHANIFHESFDGHVFVLSWDVLETSMSNHGHGLKSQYSNDTAPSSSVAYVIFTSGTTGRPKGVVVEHKAASSSCTAHGRALGFSPTSRVLQFSSYAFDACIAEIFTTLIFGGCICIPSDSDRLSRLPEAINSLGVNWVFLTPAVARLIEPTAVTCVKTITIGGEKFSSTDAERWSCDGRRVILVYGPTECCVYCSGHDLEDGVDSRFIGVPFGCVVWVADPNDHNQLAPLGSIGELLIEGPILSRGYLNAPDKSKESFVTDPAWLVERGRQARLYKTGDLVQYSPRSCEDGSRLRYVGRKDTQVKIRGQRLELAEVEHHVKQCIAAKQVVTEVVNPGDTKSSELLVAFIEMPVRALSISNRVQEEVLENNDNVSATIFSPSPDMEQQIVQKLPKYMVPELYFAMTGSIPRMVSSGKTDRKLLRQLGATLVQHHRATTEDSECKKRAPSSEDEHRLQRLWMRVLNIPNEEQIGIDDSFFQLGGDSIMAMKLVAESRKDMLTLTVADVMRCSTIAAQAQLQGQLSLSSNSSHDYQVEPFSLISSEVHMESLASELRLPSGAGIQDVYPCSPLQEGIMALASKNPGDYVLQNVLELSADVKIVSFKKAWEETLRLTPILQTRIVSHHGLGLLQVVQPEKIDWVYRDNEDVEAYLQESKLAPMGLGQQLSRFALLGSPSQPRYCVWTLHHSLYDGWTLPLITDLASSIYSGESFTPQRAQFKNFIKYIEQNKGAETNAYWQHTLDNHEGSPFPPLPPHVREPVADMMREQDISLLATKSSDISTSALLRAALALVMSRHTSSPDIVFGATMSGRNAPIPGIASIAGPTIATVPIRMKGLSSSSATTVSRWLRDVQQQANGMIPFEQTGLQNIARLSPSCQSACQFQTLLVIQADSQTLASSQKSAFGTWQTAEDQSGFTTYALTLEYLPPTRPSEMGRFRARFDSRVISCWAVEKLLAQWEYAANQLAAAAIRDTDHEMGTLLADLDLLPSQDRAVLSEWNISSPPPSVIERCVHAMITDQAQARPTEFAIEGWDGKLTYQELNISADRLAEHLIDLGVGPEVLVPLCFPKSSWTIVAILGVLKAGGAFVLLDPTHPTERLCMLCEKSRATVAVASSSSTSDRIRPFVETVIIVDKGITRRHWNAPTMIPASPNISPPNSASPSSSFSMQMVSPSNTAYVIFTSGSTGAPKGCKIEHRSYCSAAVNHGSVLQMSPQLRTLQFGSYSFAGAIMEILMTLIHGGCVCVPTEEERNPSLLGNAIQRLNANWAFLTSTVLSSLRPEMVSCLKTVCVGGEAVHAAQITQWSNKVHLRQTYGSAETSAVVSSARLTQDAATGDVGKPTTGRYWIVDPTNVDRLAPLGAVGEVLIEGPTIGREYLDEPEKSAAAFIQVPSWRTDIFGGATTVSKFYKTGDLGSYTQDGAIKLWGRRDTQVKLRGQRIEIGEIEHQARLASDVVKEVAVEIGIPKSGDGKITPILVAFFVLQAKCESEKEGRTIMTIVRQRLQDTLPQYMVPSAFLVLSEMPKTISRKTDRRALRELAASYKREELLTLGACDDEPKRPPTAGKERMMQTVWSHVLAIDPTRIGADDDFFQLGGDSVSALKLVAESRRVGLVLSISDIFTKRILASLASTAETAPSAKNISIEKFSLLENSKFNDATELRGELAASCGVKSVQIDDAYPCTPLQEGLLSLTLKQPGDYVLQNVLELSDKLKLEDFRAAWQQTVSAVSILRTRILQHNGLGPVQVVINEEIDWRRTSEDLNSFLSQDKIQPMDFGLPLSRFTLVGDQNGDIRWFVWTVHHALYDGWSLPLIIDMITDTYLSRATPSRNELAPFVKYLQETKSEEAQQYWGSALANYESVAFPMLATPSQMPTASCAIERTAYLPQTKIDSQVPLATLIRAALGITINRQTRTNDIIFGAVLSGRNASVPGIEAIIGPTITTVPIRVQFPNDQCVGEYLNGLKQQSIDMIPFEQTGLQDIAKISPSACEFQTLLVIHPAEQRQDSTQNDALGTWLTDADQNGFTTYALTLEVFLPATGESDLRIRACFDESFIGEWETSQLLDQFFIVLQQLVDATPQKIVSDIAVMTAKDQAKIWSSNQFVPQSVDRCVHDLFRERTAIQPHEIALSAWDGEATYEELDILSDRLATCLVAHDGYHIGAIIPLCFEKSMWTVVAMLGCMKSGLTAVTMDITQPVERLQLIVQQIGSPPFMLSSVQAEALASELLSADSVTLVGPNLKKLASSHSSQLPLVDPSTPVCVVFTSGSTGVPKGPALTHTGFASAIHHQAKTFGHGPGARVFNFASYSFDICWFDILHGLASGSTLCIPSETERKDDLEATIARSGATVLFVTPSVARMLRPSAIPSLRLLALGGEPQRWDDFRHWPDRVTKLSVYGPAEDPIEPYRLVPLGAVGEIWLEGPLVGAGYIGDEEKTAAAFIEDPDWLLEGGGQACIPGRRGRLYRTGDMARYSSDGHLFFMGRKDTQVKIRGQRVELAEVEHHVHRVMLGSGRQVVAEIITMASERNDASPMLVAFVERETSEDAENEMDGRDELNMKLVSIESKIINELLNKLPSYMVPRVYFSVLSIPRTVNGKTDRKLLRQMGSQFSIQQLAELNARTEQTKPQPTTSAELCLQRLWAQTLNLPEERVGIDDNFFQLGGDSISAMRLVGLARTEGIPSLTVAEVFRLPSLCELARLHVPVKSVDLEKDQPVTPFSLLPRSIDPEIICKELSSSFGISHHVQDLYPCTPLQEGLLALTSKNAGNYVMQSVLELPQSADFQLGAFKSAWDEIFRATDILRTRIVEHHQLGLAQIVTTYNGIEWLESRTENLEAYLREDKLVSMGFGQPLTRFALVGSQEATRGPKWFVWTVHHALYDGWSLPIVTEKAATIYRRLISSAYQFEDSPPVAKFSAFVKYVQSQKTDVNLRSYWELACTCGEDITAYPPLPASVCQPMTDQTLEQACPLASSVQRSITISTLVRAALALLISRRTGATDAIFGAIVSGRNSPIPGIEHIEGPTIATVPLQIPVPEMCKVGDYLAQVQQQATEMIPFEQTGLRAIAMVSEQARRVCEFQTLLVVQSPDQSVEGETQKDYGTWRTDANQQGFTTYALTIECFPMKDQPGMTFRATFDSRVIDTWLVERLLVQLSFLVQQLDMVDPESTLAEVETLPCEDEEMIWNWNKSVPEKIDRCIYEQPNAPAVCAWDGDFSYHQLNDLAERLAFTLLAVGVTPGQIVPLCFEKSKWTVVGVLGVLKAGAAFVFLDAETQPEARLRAITHQANASVICSSLAHQSLSRSFGAAVVVVGPESLTAVPTPLPRVDPANPLYLNFTSGSTGQPKGAIVPHRSFASALHHQLGPLNINRGTRLYDFASYSFDVAIHNVLATLSAGGCLCVPSDMDRKTRLPESMEEMRTNYVDLTASVSRLLDPRDVPSLRTLTLGGEPVSQDDAERWWGNIELINSCGPSECTPMSVINAEPSSPTALRRIGLGKGMLTWIVDPTNHHQLLPVGQVGELVLEGPLLGAGYLNDPIRTEATFIEPPQWLASRRSSPTRVYKTGDLVQYCADGSLHIVGRKDTQVKVRGQRVELEEVEHHLRLLLPQDAKVTAEAVVMEPSATLIAFICLDSQSTSSNAQVSDNQMPKIAAMASDLAEKMSHPLPPYMVPSLYVPLVAMPMTATGKTNRKELRALASSLSREQLDLMRGLPTTKQPRRQPVTPLEHHLQSLWARILHMPQEIVGLDDNFIALGGDSITAMQVVGGARKQGLKFSVADIFQQRTIAALIVNCVSDVEEEADLIYKPYSLLDDADRQGILSTILLPENVEDILPMTDFQVQSVKQPCNYFYLDIGTVKVDEGLLRTSCELLSQHYPLLRSTFVSFEKNYFTIVRQQGPPAFAIVDTKSSLDKACTAICEQDSRRGLSPNELHTKFILVRSHPDTQETELSRLIVRLSHAQYDGLSLASMLQTLADVYDGKVQHPRISSPNSSFPPYLAHLISQRDQSRLHWTRRMTGSSNTPVSSSLSNNQPSSSPSKSQTFHKIQAEENVTLPKQNFDHVPHSALISSAWAILLSCMTGHNDVVFGHLVAGRENPHAAHDVIGPCVNIIPVRVQVPPKDKMTASSIREIPKMIHDQLLSLEETGFMMGWQNIIRSCTDWHDESTGSSLFLESFVQHQNINENPEISFAGNSAKLHWYENPDALATLPLGIVSHPSAGGLRIRVLGSSELLTAQLAGSLVSRLCQIVKILVSEGCDEAGSLIWDAIGP</sequence>
<dbReference type="Gene3D" id="1.10.1200.10">
    <property type="entry name" value="ACP-like"/>
    <property type="match status" value="5"/>
</dbReference>
<proteinExistence type="predicted"/>
<dbReference type="SUPFAM" id="SSF52777">
    <property type="entry name" value="CoA-dependent acyltransferases"/>
    <property type="match status" value="10"/>
</dbReference>
<dbReference type="CDD" id="cd19545">
    <property type="entry name" value="FUM14_C_NRPS-like"/>
    <property type="match status" value="4"/>
</dbReference>
<dbReference type="InterPro" id="IPR020845">
    <property type="entry name" value="AMP-binding_CS"/>
</dbReference>
<feature type="compositionally biased region" description="Polar residues" evidence="4">
    <location>
        <begin position="581"/>
        <end position="593"/>
    </location>
</feature>
<feature type="domain" description="Carrier" evidence="5">
    <location>
        <begin position="1703"/>
        <end position="1780"/>
    </location>
</feature>
<accession>A0A9W9WBE6</accession>
<dbReference type="Pfam" id="PF00501">
    <property type="entry name" value="AMP-binding"/>
    <property type="match status" value="5"/>
</dbReference>
<dbReference type="RefSeq" id="XP_056494146.1">
    <property type="nucleotide sequence ID" value="XM_056625564.1"/>
</dbReference>
<evidence type="ECO:0000313" key="6">
    <source>
        <dbReference type="EMBL" id="KAJ5414300.1"/>
    </source>
</evidence>
<feature type="domain" description="Carrier" evidence="5">
    <location>
        <begin position="2814"/>
        <end position="2890"/>
    </location>
</feature>
<evidence type="ECO:0000256" key="2">
    <source>
        <dbReference type="ARBA" id="ARBA00022553"/>
    </source>
</evidence>
<dbReference type="GO" id="GO:0043041">
    <property type="term" value="P:amino acid activation for nonribosomal peptide biosynthetic process"/>
    <property type="evidence" value="ECO:0007669"/>
    <property type="project" value="TreeGrafter"/>
</dbReference>
<reference evidence="6" key="2">
    <citation type="journal article" date="2023" name="IMA Fungus">
        <title>Comparative genomic study of the Penicillium genus elucidates a diverse pangenome and 15 lateral gene transfer events.</title>
        <authorList>
            <person name="Petersen C."/>
            <person name="Sorensen T."/>
            <person name="Nielsen M.R."/>
            <person name="Sondergaard T.E."/>
            <person name="Sorensen J.L."/>
            <person name="Fitzpatrick D.A."/>
            <person name="Frisvad J.C."/>
            <person name="Nielsen K.L."/>
        </authorList>
    </citation>
    <scope>NUCLEOTIDE SEQUENCE</scope>
    <source>
        <strain evidence="6">IBT 29677</strain>
    </source>
</reference>
<feature type="region of interest" description="Disordered" evidence="4">
    <location>
        <begin position="566"/>
        <end position="599"/>
    </location>
</feature>
<dbReference type="FunFam" id="1.10.1200.10:FF:000005">
    <property type="entry name" value="Nonribosomal peptide synthetase 1"/>
    <property type="match status" value="3"/>
</dbReference>
<evidence type="ECO:0000259" key="5">
    <source>
        <dbReference type="PROSITE" id="PS50075"/>
    </source>
</evidence>
<dbReference type="OrthoDB" id="416786at2759"/>
<dbReference type="InterPro" id="IPR010071">
    <property type="entry name" value="AA_adenyl_dom"/>
</dbReference>
<dbReference type="PANTHER" id="PTHR45527">
    <property type="entry name" value="NONRIBOSOMAL PEPTIDE SYNTHETASE"/>
    <property type="match status" value="1"/>
</dbReference>
<dbReference type="GO" id="GO:0016874">
    <property type="term" value="F:ligase activity"/>
    <property type="evidence" value="ECO:0007669"/>
    <property type="project" value="UniProtKB-KW"/>
</dbReference>
<dbReference type="InterPro" id="IPR036736">
    <property type="entry name" value="ACP-like_sf"/>
</dbReference>
<dbReference type="InterPro" id="IPR020806">
    <property type="entry name" value="PKS_PP-bd"/>
</dbReference>
<feature type="domain" description="Carrier" evidence="5">
    <location>
        <begin position="3876"/>
        <end position="3953"/>
    </location>
</feature>
<dbReference type="FunFam" id="3.30.559.30:FF:000003">
    <property type="entry name" value="Nonribosomal peptide synthase SidD"/>
    <property type="match status" value="4"/>
</dbReference>
<dbReference type="PANTHER" id="PTHR45527:SF1">
    <property type="entry name" value="FATTY ACID SYNTHASE"/>
    <property type="match status" value="1"/>
</dbReference>
<dbReference type="GO" id="GO:0005737">
    <property type="term" value="C:cytoplasm"/>
    <property type="evidence" value="ECO:0007669"/>
    <property type="project" value="TreeGrafter"/>
</dbReference>
<feature type="region of interest" description="Disordered" evidence="4">
    <location>
        <begin position="5256"/>
        <end position="5284"/>
    </location>
</feature>
<feature type="compositionally biased region" description="Low complexity" evidence="4">
    <location>
        <begin position="5259"/>
        <end position="5281"/>
    </location>
</feature>
<dbReference type="GO" id="GO:0031177">
    <property type="term" value="F:phosphopantetheine binding"/>
    <property type="evidence" value="ECO:0007669"/>
    <property type="project" value="InterPro"/>
</dbReference>
<evidence type="ECO:0000256" key="4">
    <source>
        <dbReference type="SAM" id="MobiDB-lite"/>
    </source>
</evidence>
<dbReference type="InterPro" id="IPR000873">
    <property type="entry name" value="AMP-dep_synth/lig_dom"/>
</dbReference>
<feature type="domain" description="Carrier" evidence="5">
    <location>
        <begin position="4962"/>
        <end position="5038"/>
    </location>
</feature>
<dbReference type="SUPFAM" id="SSF56801">
    <property type="entry name" value="Acetyl-CoA synthetase-like"/>
    <property type="match status" value="5"/>
</dbReference>
<keyword evidence="7" id="KW-1185">Reference proteome</keyword>
<dbReference type="CDD" id="cd05918">
    <property type="entry name" value="A_NRPS_SidN3_like"/>
    <property type="match status" value="5"/>
</dbReference>
<dbReference type="InterPro" id="IPR023213">
    <property type="entry name" value="CAT-like_dom_sf"/>
</dbReference>
<feature type="domain" description="Carrier" evidence="5">
    <location>
        <begin position="600"/>
        <end position="677"/>
    </location>
</feature>
<evidence type="ECO:0000256" key="1">
    <source>
        <dbReference type="ARBA" id="ARBA00022450"/>
    </source>
</evidence>
<dbReference type="InterPro" id="IPR001242">
    <property type="entry name" value="Condensation_dom"/>
</dbReference>
<dbReference type="SUPFAM" id="SSF47336">
    <property type="entry name" value="ACP-like"/>
    <property type="match status" value="5"/>
</dbReference>
<dbReference type="Gene3D" id="2.30.38.10">
    <property type="entry name" value="Luciferase, Domain 3"/>
    <property type="match status" value="1"/>
</dbReference>
<dbReference type="PROSITE" id="PS00455">
    <property type="entry name" value="AMP_BINDING"/>
    <property type="match status" value="5"/>
</dbReference>
<name>A0A9W9WBE6_9EURO</name>
<dbReference type="Pfam" id="PF00668">
    <property type="entry name" value="Condensation"/>
    <property type="match status" value="5"/>
</dbReference>
<evidence type="ECO:0000256" key="3">
    <source>
        <dbReference type="ARBA" id="ARBA00022598"/>
    </source>
</evidence>
<dbReference type="Pfam" id="PF00550">
    <property type="entry name" value="PP-binding"/>
    <property type="match status" value="5"/>
</dbReference>